<keyword evidence="1" id="KW-0812">Transmembrane</keyword>
<dbReference type="Pfam" id="PF04286">
    <property type="entry name" value="DUF445"/>
    <property type="match status" value="1"/>
</dbReference>
<feature type="transmembrane region" description="Helical" evidence="1">
    <location>
        <begin position="29"/>
        <end position="49"/>
    </location>
</feature>
<gene>
    <name evidence="2" type="ORF">EDD19_105108</name>
</gene>
<evidence type="ECO:0000313" key="2">
    <source>
        <dbReference type="EMBL" id="TCW25050.1"/>
    </source>
</evidence>
<dbReference type="Proteomes" id="UP000295805">
    <property type="component" value="Unassembled WGS sequence"/>
</dbReference>
<proteinExistence type="predicted"/>
<dbReference type="AlphaFoldDB" id="A0A4R3ZWW7"/>
<keyword evidence="1" id="KW-1133">Transmembrane helix</keyword>
<dbReference type="EMBL" id="SMCX01000005">
    <property type="protein sequence ID" value="TCW25050.1"/>
    <property type="molecule type" value="Genomic_DNA"/>
</dbReference>
<comment type="caution">
    <text evidence="2">The sequence shown here is derived from an EMBL/GenBank/DDBJ whole genome shotgun (WGS) entry which is preliminary data.</text>
</comment>
<dbReference type="PANTHER" id="PTHR38442:SF1">
    <property type="entry name" value="INNER MEMBRANE PROTEIN"/>
    <property type="match status" value="1"/>
</dbReference>
<dbReference type="PANTHER" id="PTHR38442">
    <property type="entry name" value="INNER MEMBRANE PROTEIN-RELATED"/>
    <property type="match status" value="1"/>
</dbReference>
<keyword evidence="1" id="KW-0472">Membrane</keyword>
<reference evidence="2 3" key="1">
    <citation type="submission" date="2019-03" db="EMBL/GenBank/DDBJ databases">
        <title>Root nodule microbial communities of legume samples collected from USA, Mexico and Botswana.</title>
        <authorList>
            <person name="Hirsch A."/>
        </authorList>
    </citation>
    <scope>NUCLEOTIDE SEQUENCE [LARGE SCALE GENOMIC DNA]</scope>
    <source>
        <strain evidence="2 3">55</strain>
    </source>
</reference>
<dbReference type="InterPro" id="IPR007383">
    <property type="entry name" value="DUF445"/>
</dbReference>
<dbReference type="GeneID" id="89531670"/>
<evidence type="ECO:0000313" key="3">
    <source>
        <dbReference type="Proteomes" id="UP000295805"/>
    </source>
</evidence>
<dbReference type="RefSeq" id="WP_207913542.1">
    <property type="nucleotide sequence ID" value="NZ_CP143053.1"/>
</dbReference>
<organism evidence="2 3">
    <name type="scientific">Dietzia cinnamea</name>
    <dbReference type="NCBI Taxonomy" id="321318"/>
    <lineage>
        <taxon>Bacteria</taxon>
        <taxon>Bacillati</taxon>
        <taxon>Actinomycetota</taxon>
        <taxon>Actinomycetes</taxon>
        <taxon>Mycobacteriales</taxon>
        <taxon>Dietziaceae</taxon>
        <taxon>Dietzia</taxon>
    </lineage>
</organism>
<evidence type="ECO:0000256" key="1">
    <source>
        <dbReference type="SAM" id="Phobius"/>
    </source>
</evidence>
<dbReference type="GO" id="GO:0005886">
    <property type="term" value="C:plasma membrane"/>
    <property type="evidence" value="ECO:0007669"/>
    <property type="project" value="TreeGrafter"/>
</dbReference>
<accession>A0A4R3ZWW7</accession>
<sequence>MVAAGGPALKAGDPATDAERRSALRRMKMVATGFLVVAGVIYLVAEYALHNGASSWVGYVRAAAEAGMVGGLADWFAVTALFRHPLGIPIPHTALIRRKKDQLGTSLGGFVGENFLDPEMVSEKVRGARIPERAGEWLAETDNRALASDQAAKAIRSVLAVLRDEDAVAIIERTIVARIAEPEWGPPAGRILAELLDEGRHLPLLDLMADRAHEWVEAHPETIDRWVREKAPTWAPQFVNELLSDRAYRELREWTWQIKVDKQHAVRLALIGFVEDFARDLQHDPSTMAKLESFKHEVMNREEVRRAAGSAWSAAKRMIVEATEDTSSTLRVKIDDLLRRLAEMLVGDEKMRSRLDDYMTRTARYVAENYAGEVTSIISDTVERWDADEASDKIELLAGKDLQFIRINGTVVGALAGFAIHAATELLF</sequence>
<name>A0A4R3ZWW7_9ACTN</name>
<protein>
    <submittedName>
        <fullName evidence="2">Uncharacterized membrane-anchored protein YjiN (DUF445 family)</fullName>
    </submittedName>
</protein>